<proteinExistence type="predicted"/>
<feature type="domain" description="DUF234" evidence="1">
    <location>
        <begin position="155"/>
        <end position="247"/>
    </location>
</feature>
<dbReference type="AlphaFoldDB" id="A0A1W1D1Z2"/>
<name>A0A1W1D1Z2_9ZZZZ</name>
<dbReference type="Pfam" id="PF03008">
    <property type="entry name" value="DUF234"/>
    <property type="match status" value="1"/>
</dbReference>
<reference evidence="2" key="1">
    <citation type="submission" date="2016-10" db="EMBL/GenBank/DDBJ databases">
        <authorList>
            <person name="de Groot N.N."/>
        </authorList>
    </citation>
    <scope>NUCLEOTIDE SEQUENCE</scope>
</reference>
<dbReference type="InterPro" id="IPR004256">
    <property type="entry name" value="DUF234"/>
</dbReference>
<accession>A0A1W1D1Z2</accession>
<sequence length="301" mass="35676">MAKNRLIQQFKKFYITNYPNDMETQIEYFSVFGGLDISVDTSKPLIQLVDEIILQNFETFEKKIANIINHDYINTRLLHALAVGDRRIFSAFKRAGLNNGNGGSALNYLVQEGILTLEYSRETPPEKTNQKLKRSIARHRISHKVLFTQPFIRFWFYFVVRYIKEIRKKEYTNFLNNFKQKKHSYTSLIFEELSELLLNYHLRDVQIVSSGSYWDANIEIDILTITNKDEIYIAECKWTNHIINKKELHKLKEKCERLKIQPKQIIFFSKRGFSKELMQMQSKDLALYSAKDFSILVKKTF</sequence>
<dbReference type="InterPro" id="IPR011335">
    <property type="entry name" value="Restrct_endonuc-II-like"/>
</dbReference>
<protein>
    <recommendedName>
        <fullName evidence="1">DUF234 domain-containing protein</fullName>
    </recommendedName>
</protein>
<dbReference type="SUPFAM" id="SSF52980">
    <property type="entry name" value="Restriction endonuclease-like"/>
    <property type="match status" value="1"/>
</dbReference>
<organism evidence="2">
    <name type="scientific">hydrothermal vent metagenome</name>
    <dbReference type="NCBI Taxonomy" id="652676"/>
    <lineage>
        <taxon>unclassified sequences</taxon>
        <taxon>metagenomes</taxon>
        <taxon>ecological metagenomes</taxon>
    </lineage>
</organism>
<evidence type="ECO:0000313" key="2">
    <source>
        <dbReference type="EMBL" id="SFV74584.1"/>
    </source>
</evidence>
<evidence type="ECO:0000259" key="1">
    <source>
        <dbReference type="Pfam" id="PF03008"/>
    </source>
</evidence>
<gene>
    <name evidence="2" type="ORF">MNB_SM-3-475</name>
</gene>
<dbReference type="EMBL" id="FPHP01000002">
    <property type="protein sequence ID" value="SFV74584.1"/>
    <property type="molecule type" value="Genomic_DNA"/>
</dbReference>